<dbReference type="SUPFAM" id="SSF110857">
    <property type="entry name" value="Gamma-glutamyl cyclotransferase-like"/>
    <property type="match status" value="1"/>
</dbReference>
<dbReference type="AlphaFoldDB" id="A0A521FCQ5"/>
<protein>
    <submittedName>
        <fullName evidence="2">Uncharacterized conserved protein YtfP, gamma-glutamylcyclotransferase (GGCT)/AIG2-like family</fullName>
    </submittedName>
</protein>
<dbReference type="InterPro" id="IPR009288">
    <property type="entry name" value="AIG2-like_dom"/>
</dbReference>
<name>A0A521FCQ5_9BACT</name>
<proteinExistence type="predicted"/>
<evidence type="ECO:0000259" key="1">
    <source>
        <dbReference type="Pfam" id="PF06094"/>
    </source>
</evidence>
<dbReference type="Gene3D" id="3.10.490.10">
    <property type="entry name" value="Gamma-glutamyl cyclotransferase-like"/>
    <property type="match status" value="1"/>
</dbReference>
<dbReference type="EMBL" id="FXTP01000017">
    <property type="protein sequence ID" value="SMO93946.1"/>
    <property type="molecule type" value="Genomic_DNA"/>
</dbReference>
<sequence>MASDPVHLFVYGTLKIGCKNPTARFLHSTQKHVGKAHFPGKLFRVSFYPGAVYVPESDNKVYGDLFEITSQRERLFSVLDEYEGIGNTFDAAQEFKRKTIPVHYQGEQIPTLSYLFDQDYSSYPLIESGNFEIFE</sequence>
<dbReference type="InterPro" id="IPR036568">
    <property type="entry name" value="GGCT-like_sf"/>
</dbReference>
<keyword evidence="2" id="KW-0808">Transferase</keyword>
<gene>
    <name evidence="2" type="ORF">SAMN06265219_11724</name>
</gene>
<dbReference type="RefSeq" id="WP_142455863.1">
    <property type="nucleotide sequence ID" value="NZ_FXTP01000017.1"/>
</dbReference>
<dbReference type="GO" id="GO:0016740">
    <property type="term" value="F:transferase activity"/>
    <property type="evidence" value="ECO:0007669"/>
    <property type="project" value="UniProtKB-KW"/>
</dbReference>
<evidence type="ECO:0000313" key="2">
    <source>
        <dbReference type="EMBL" id="SMO93946.1"/>
    </source>
</evidence>
<dbReference type="CDD" id="cd06661">
    <property type="entry name" value="GGCT_like"/>
    <property type="match status" value="1"/>
</dbReference>
<reference evidence="2 3" key="1">
    <citation type="submission" date="2017-05" db="EMBL/GenBank/DDBJ databases">
        <authorList>
            <person name="Varghese N."/>
            <person name="Submissions S."/>
        </authorList>
    </citation>
    <scope>NUCLEOTIDE SEQUENCE [LARGE SCALE GENOMIC DNA]</scope>
    <source>
        <strain evidence="2 3">DSM 21985</strain>
    </source>
</reference>
<dbReference type="Proteomes" id="UP000317557">
    <property type="component" value="Unassembled WGS sequence"/>
</dbReference>
<evidence type="ECO:0000313" key="3">
    <source>
        <dbReference type="Proteomes" id="UP000317557"/>
    </source>
</evidence>
<dbReference type="OrthoDB" id="482277at2"/>
<accession>A0A521FCQ5</accession>
<dbReference type="Pfam" id="PF06094">
    <property type="entry name" value="GGACT"/>
    <property type="match status" value="1"/>
</dbReference>
<dbReference type="InterPro" id="IPR013024">
    <property type="entry name" value="GGCT-like"/>
</dbReference>
<keyword evidence="3" id="KW-1185">Reference proteome</keyword>
<organism evidence="2 3">
    <name type="scientific">Gracilimonas mengyeensis</name>
    <dbReference type="NCBI Taxonomy" id="1302730"/>
    <lineage>
        <taxon>Bacteria</taxon>
        <taxon>Pseudomonadati</taxon>
        <taxon>Balneolota</taxon>
        <taxon>Balneolia</taxon>
        <taxon>Balneolales</taxon>
        <taxon>Balneolaceae</taxon>
        <taxon>Gracilimonas</taxon>
    </lineage>
</organism>
<feature type="domain" description="Gamma-glutamylcyclotransferase AIG2-like" evidence="1">
    <location>
        <begin position="8"/>
        <end position="131"/>
    </location>
</feature>